<evidence type="ECO:0000313" key="4">
    <source>
        <dbReference type="Proteomes" id="UP000318878"/>
    </source>
</evidence>
<accession>A0A5C5VK33</accession>
<dbReference type="InterPro" id="IPR050463">
    <property type="entry name" value="Gfo/Idh/MocA_oxidrdct_glycsds"/>
</dbReference>
<dbReference type="PANTHER" id="PTHR43818:SF11">
    <property type="entry name" value="BCDNA.GH03377"/>
    <property type="match status" value="1"/>
</dbReference>
<dbReference type="SUPFAM" id="SSF51735">
    <property type="entry name" value="NAD(P)-binding Rossmann-fold domains"/>
    <property type="match status" value="1"/>
</dbReference>
<dbReference type="Gene3D" id="3.40.50.720">
    <property type="entry name" value="NAD(P)-binding Rossmann-like Domain"/>
    <property type="match status" value="1"/>
</dbReference>
<dbReference type="OrthoDB" id="9776544at2"/>
<dbReference type="SUPFAM" id="SSF55347">
    <property type="entry name" value="Glyceraldehyde-3-phosphate dehydrogenase-like, C-terminal domain"/>
    <property type="match status" value="1"/>
</dbReference>
<dbReference type="GO" id="GO:0050112">
    <property type="term" value="F:inositol 2-dehydrogenase (NAD+) activity"/>
    <property type="evidence" value="ECO:0007669"/>
    <property type="project" value="UniProtKB-EC"/>
</dbReference>
<evidence type="ECO:0000313" key="3">
    <source>
        <dbReference type="EMBL" id="TWT38421.1"/>
    </source>
</evidence>
<keyword evidence="1 3" id="KW-0560">Oxidoreductase</keyword>
<comment type="caution">
    <text evidence="3">The sequence shown here is derived from an EMBL/GenBank/DDBJ whole genome shotgun (WGS) entry which is preliminary data.</text>
</comment>
<dbReference type="InterPro" id="IPR000683">
    <property type="entry name" value="Gfo/Idh/MocA-like_OxRdtase_N"/>
</dbReference>
<dbReference type="Proteomes" id="UP000318878">
    <property type="component" value="Unassembled WGS sequence"/>
</dbReference>
<dbReference type="RefSeq" id="WP_146428679.1">
    <property type="nucleotide sequence ID" value="NZ_SJPF01000001.1"/>
</dbReference>
<protein>
    <submittedName>
        <fullName evidence="3">Inositol 2-dehydrogenase</fullName>
        <ecNumber evidence="3">1.1.1.18</ecNumber>
    </submittedName>
</protein>
<dbReference type="Pfam" id="PF01408">
    <property type="entry name" value="GFO_IDH_MocA"/>
    <property type="match status" value="1"/>
</dbReference>
<dbReference type="Gene3D" id="3.30.360.10">
    <property type="entry name" value="Dihydrodipicolinate Reductase, domain 2"/>
    <property type="match status" value="1"/>
</dbReference>
<dbReference type="EC" id="1.1.1.18" evidence="3"/>
<reference evidence="3 4" key="1">
    <citation type="submission" date="2019-02" db="EMBL/GenBank/DDBJ databases">
        <title>Deep-cultivation of Planctomycetes and their phenomic and genomic characterization uncovers novel biology.</title>
        <authorList>
            <person name="Wiegand S."/>
            <person name="Jogler M."/>
            <person name="Boedeker C."/>
            <person name="Pinto D."/>
            <person name="Vollmers J."/>
            <person name="Rivas-Marin E."/>
            <person name="Kohn T."/>
            <person name="Peeters S.H."/>
            <person name="Heuer A."/>
            <person name="Rast P."/>
            <person name="Oberbeckmann S."/>
            <person name="Bunk B."/>
            <person name="Jeske O."/>
            <person name="Meyerdierks A."/>
            <person name="Storesund J.E."/>
            <person name="Kallscheuer N."/>
            <person name="Luecker S."/>
            <person name="Lage O.M."/>
            <person name="Pohl T."/>
            <person name="Merkel B.J."/>
            <person name="Hornburger P."/>
            <person name="Mueller R.-W."/>
            <person name="Bruemmer F."/>
            <person name="Labrenz M."/>
            <person name="Spormann A.M."/>
            <person name="Op Den Camp H."/>
            <person name="Overmann J."/>
            <person name="Amann R."/>
            <person name="Jetten M.S.M."/>
            <person name="Mascher T."/>
            <person name="Medema M.H."/>
            <person name="Devos D.P."/>
            <person name="Kaster A.-K."/>
            <person name="Ovreas L."/>
            <person name="Rohde M."/>
            <person name="Galperin M.Y."/>
            <person name="Jogler C."/>
        </authorList>
    </citation>
    <scope>NUCLEOTIDE SEQUENCE [LARGE SCALE GENOMIC DNA]</scope>
    <source>
        <strain evidence="3 4">Enr8</strain>
    </source>
</reference>
<name>A0A5C5VK33_9BACT</name>
<dbReference type="AlphaFoldDB" id="A0A5C5VK33"/>
<keyword evidence="4" id="KW-1185">Reference proteome</keyword>
<evidence type="ECO:0000259" key="2">
    <source>
        <dbReference type="Pfam" id="PF01408"/>
    </source>
</evidence>
<organism evidence="3 4">
    <name type="scientific">Blastopirellula retiformator</name>
    <dbReference type="NCBI Taxonomy" id="2527970"/>
    <lineage>
        <taxon>Bacteria</taxon>
        <taxon>Pseudomonadati</taxon>
        <taxon>Planctomycetota</taxon>
        <taxon>Planctomycetia</taxon>
        <taxon>Pirellulales</taxon>
        <taxon>Pirellulaceae</taxon>
        <taxon>Blastopirellula</taxon>
    </lineage>
</organism>
<gene>
    <name evidence="3" type="primary">iolG_1</name>
    <name evidence="3" type="ORF">Enr8_01130</name>
</gene>
<dbReference type="PANTHER" id="PTHR43818">
    <property type="entry name" value="BCDNA.GH03377"/>
    <property type="match status" value="1"/>
</dbReference>
<dbReference type="GO" id="GO:0000166">
    <property type="term" value="F:nucleotide binding"/>
    <property type="evidence" value="ECO:0007669"/>
    <property type="project" value="InterPro"/>
</dbReference>
<dbReference type="EMBL" id="SJPF01000001">
    <property type="protein sequence ID" value="TWT38421.1"/>
    <property type="molecule type" value="Genomic_DNA"/>
</dbReference>
<dbReference type="InterPro" id="IPR036291">
    <property type="entry name" value="NAD(P)-bd_dom_sf"/>
</dbReference>
<sequence length="392" mass="42344">MQRRHFIAATSAAVILPHLAFGDSPKRKVAVIGHTGRGNYGHGLDTVWQQIPATEIVAVADANAAGLQKAQAKLKLDRGFADYRQMLSDVQPEFVAVAPRYIDEHRDMILAAIDAGAKGIYCEKAFCRTPAEADEIVAAADKQGVKIAVAHRNRYHPALPQVKALIESGELGKLIEMRGRGVGDRRGGGEDLWVLGSHVFNLVDYFAGAPKFCSAVMLQKGRPVTAADVREGGEGLGPLAGNELHARYETEQGIVAYYDTVADDGTNRQAYCLQLIGGKGMVTIFIDQNPLAYFSPGNPFQTTKPRKWLPITSAGVDQPEPNPEGCRETSNHVRGVKDLIAAVDDNRAPLCSATDARMTVEMICSAFASHMAEGKRVAFPLENRGNALAGWK</sequence>
<evidence type="ECO:0000256" key="1">
    <source>
        <dbReference type="ARBA" id="ARBA00023002"/>
    </source>
</evidence>
<proteinExistence type="predicted"/>
<feature type="domain" description="Gfo/Idh/MocA-like oxidoreductase N-terminal" evidence="2">
    <location>
        <begin position="28"/>
        <end position="151"/>
    </location>
</feature>